<organism evidence="3 4">
    <name type="scientific">Saccharopolyspora hordei</name>
    <dbReference type="NCBI Taxonomy" id="1838"/>
    <lineage>
        <taxon>Bacteria</taxon>
        <taxon>Bacillati</taxon>
        <taxon>Actinomycetota</taxon>
        <taxon>Actinomycetes</taxon>
        <taxon>Pseudonocardiales</taxon>
        <taxon>Pseudonocardiaceae</taxon>
        <taxon>Saccharopolyspora</taxon>
    </lineage>
</organism>
<dbReference type="RefSeq" id="WP_179716369.1">
    <property type="nucleotide sequence ID" value="NZ_BAABFH010000001.1"/>
</dbReference>
<accession>A0A853AIU0</accession>
<dbReference type="InterPro" id="IPR038332">
    <property type="entry name" value="PPE_sf"/>
</dbReference>
<dbReference type="Proteomes" id="UP000587002">
    <property type="component" value="Unassembled WGS sequence"/>
</dbReference>
<comment type="caution">
    <text evidence="3">The sequence shown here is derived from an EMBL/GenBank/DDBJ whole genome shotgun (WGS) entry which is preliminary data.</text>
</comment>
<keyword evidence="1" id="KW-0175">Coiled coil</keyword>
<sequence>MTNTRYLEPADFEGASLQQMRSWVENGSPDDLYDKSKSWETEDKYLQDLKGRVEQALKDAGASMQSASGEAMQNQAMPVVLWTEVTAENAKAQSQLMLDQGDAFVKVKSSIPGKGEEQEVPDDYWFEEAWDSIVNGQTDAEAAKEHNEKLRQEAAAAAALFAGSYTFAMANPTPHQLPLAVVGARDDDALLLDEQAEPDRERPTGVVRGRRRRAVGSLPCAFRAARGVAEPRAHGVEPELVASPGRSLARDVGGRDPLRERSHGHLQLRDHAHPRAVADVGVRDRCRPGHWPGLEPH</sequence>
<evidence type="ECO:0000313" key="4">
    <source>
        <dbReference type="Proteomes" id="UP000587002"/>
    </source>
</evidence>
<reference evidence="3 4" key="1">
    <citation type="submission" date="2020-07" db="EMBL/GenBank/DDBJ databases">
        <title>Sequencing the genomes of 1000 actinobacteria strains.</title>
        <authorList>
            <person name="Klenk H.-P."/>
        </authorList>
    </citation>
    <scope>NUCLEOTIDE SEQUENCE [LARGE SCALE GENOMIC DNA]</scope>
    <source>
        <strain evidence="3 4">DSM 44065</strain>
    </source>
</reference>
<evidence type="ECO:0000256" key="2">
    <source>
        <dbReference type="SAM" id="MobiDB-lite"/>
    </source>
</evidence>
<protein>
    <submittedName>
        <fullName evidence="3">Uncharacterized protein</fullName>
    </submittedName>
</protein>
<name>A0A853AIU0_9PSEU</name>
<keyword evidence="4" id="KW-1185">Reference proteome</keyword>
<feature type="region of interest" description="Disordered" evidence="2">
    <location>
        <begin position="244"/>
        <end position="281"/>
    </location>
</feature>
<feature type="compositionally biased region" description="Basic and acidic residues" evidence="2">
    <location>
        <begin position="248"/>
        <end position="273"/>
    </location>
</feature>
<evidence type="ECO:0000256" key="1">
    <source>
        <dbReference type="SAM" id="Coils"/>
    </source>
</evidence>
<dbReference type="AlphaFoldDB" id="A0A853AIU0"/>
<proteinExistence type="predicted"/>
<gene>
    <name evidence="3" type="ORF">HNR68_002336</name>
</gene>
<dbReference type="EMBL" id="JACCFJ010000001">
    <property type="protein sequence ID" value="NYI83706.1"/>
    <property type="molecule type" value="Genomic_DNA"/>
</dbReference>
<dbReference type="Gene3D" id="1.20.1260.20">
    <property type="entry name" value="PPE superfamily"/>
    <property type="match status" value="1"/>
</dbReference>
<feature type="coiled-coil region" evidence="1">
    <location>
        <begin position="133"/>
        <end position="160"/>
    </location>
</feature>
<evidence type="ECO:0000313" key="3">
    <source>
        <dbReference type="EMBL" id="NYI83706.1"/>
    </source>
</evidence>